<evidence type="ECO:0000259" key="7">
    <source>
        <dbReference type="Pfam" id="PF04069"/>
    </source>
</evidence>
<dbReference type="Gene3D" id="3.10.105.10">
    <property type="entry name" value="Dipeptide-binding Protein, Domain 3"/>
    <property type="match status" value="2"/>
</dbReference>
<dbReference type="Proteomes" id="UP001500880">
    <property type="component" value="Unassembled WGS sequence"/>
</dbReference>
<gene>
    <name evidence="8" type="ORF">GCM10008986_16030</name>
</gene>
<comment type="subcellular location">
    <subcellularLocation>
        <location evidence="1">Cell membrane</location>
    </subcellularLocation>
</comment>
<feature type="region of interest" description="Disordered" evidence="5">
    <location>
        <begin position="28"/>
        <end position="48"/>
    </location>
</feature>
<dbReference type="CDD" id="cd13639">
    <property type="entry name" value="PBP2_OpuAC_like"/>
    <property type="match status" value="1"/>
</dbReference>
<evidence type="ECO:0000313" key="9">
    <source>
        <dbReference type="Proteomes" id="UP001500880"/>
    </source>
</evidence>
<keyword evidence="4" id="KW-0472">Membrane</keyword>
<accession>A0ABP3L4S5</accession>
<dbReference type="Gene3D" id="3.40.190.100">
    <property type="entry name" value="Glycine betaine-binding periplasmic protein, domain 2"/>
    <property type="match status" value="1"/>
</dbReference>
<dbReference type="RefSeq" id="WP_343839611.1">
    <property type="nucleotide sequence ID" value="NZ_BAAADO010000003.1"/>
</dbReference>
<keyword evidence="2" id="KW-0813">Transport</keyword>
<keyword evidence="9" id="KW-1185">Reference proteome</keyword>
<evidence type="ECO:0000256" key="4">
    <source>
        <dbReference type="ARBA" id="ARBA00023136"/>
    </source>
</evidence>
<evidence type="ECO:0000256" key="2">
    <source>
        <dbReference type="ARBA" id="ARBA00022448"/>
    </source>
</evidence>
<dbReference type="EMBL" id="BAAADO010000003">
    <property type="protein sequence ID" value="GAA0490788.1"/>
    <property type="molecule type" value="Genomic_DNA"/>
</dbReference>
<protein>
    <submittedName>
        <fullName evidence="8">Glycine betaine ABC transporter substrate-binding protein</fullName>
    </submittedName>
</protein>
<dbReference type="PANTHER" id="PTHR47737:SF1">
    <property type="entry name" value="GLYCINE BETAINE_PROLINE BETAINE TRANSPORT SYSTEM PERMEASE PROTEIN PROW"/>
    <property type="match status" value="1"/>
</dbReference>
<evidence type="ECO:0000256" key="6">
    <source>
        <dbReference type="SAM" id="SignalP"/>
    </source>
</evidence>
<dbReference type="PROSITE" id="PS51257">
    <property type="entry name" value="PROKAR_LIPOPROTEIN"/>
    <property type="match status" value="1"/>
</dbReference>
<evidence type="ECO:0000256" key="1">
    <source>
        <dbReference type="ARBA" id="ARBA00004236"/>
    </source>
</evidence>
<dbReference type="InterPro" id="IPR007210">
    <property type="entry name" value="ABC_Gly_betaine_transp_sub-bd"/>
</dbReference>
<keyword evidence="3" id="KW-1003">Cell membrane</keyword>
<reference evidence="9" key="1">
    <citation type="journal article" date="2019" name="Int. J. Syst. Evol. Microbiol.">
        <title>The Global Catalogue of Microorganisms (GCM) 10K type strain sequencing project: providing services to taxonomists for standard genome sequencing and annotation.</title>
        <authorList>
            <consortium name="The Broad Institute Genomics Platform"/>
            <consortium name="The Broad Institute Genome Sequencing Center for Infectious Disease"/>
            <person name="Wu L."/>
            <person name="Ma J."/>
        </authorList>
    </citation>
    <scope>NUCLEOTIDE SEQUENCE [LARGE SCALE GENOMIC DNA]</scope>
    <source>
        <strain evidence="9">JCM 12389</strain>
    </source>
</reference>
<evidence type="ECO:0000313" key="8">
    <source>
        <dbReference type="EMBL" id="GAA0490788.1"/>
    </source>
</evidence>
<dbReference type="SUPFAM" id="SSF53850">
    <property type="entry name" value="Periplasmic binding protein-like II"/>
    <property type="match status" value="1"/>
</dbReference>
<feature type="compositionally biased region" description="Low complexity" evidence="5">
    <location>
        <begin position="35"/>
        <end position="48"/>
    </location>
</feature>
<evidence type="ECO:0000256" key="5">
    <source>
        <dbReference type="SAM" id="MobiDB-lite"/>
    </source>
</evidence>
<dbReference type="Pfam" id="PF04069">
    <property type="entry name" value="OpuAC"/>
    <property type="match status" value="1"/>
</dbReference>
<organism evidence="8 9">
    <name type="scientific">Salinibacillus aidingensis</name>
    <dbReference type="NCBI Taxonomy" id="237684"/>
    <lineage>
        <taxon>Bacteria</taxon>
        <taxon>Bacillati</taxon>
        <taxon>Bacillota</taxon>
        <taxon>Bacilli</taxon>
        <taxon>Bacillales</taxon>
        <taxon>Bacillaceae</taxon>
        <taxon>Salinibacillus</taxon>
    </lineage>
</organism>
<sequence>MFKKFKFLGLTAALLLALLLAACGGGENTDDSSDNADNGNAEESSGVELGESELEIPYVAWAGALARTPLVQQVLEEVGYTVETTQVEAGAMWSSVANDDASFMTASWLPATHQSYWEQYQDDVEVAGEFVAQAPLALTVPSYMEDVNSIEDLKGNEELGEATEWQIIGIDPGAGIMQNTQTALEEYGLENWTLTSSSEAAMLSELQTKIENEEPIIVPLWKPHWAFAEMDLKMLEDPNEVYGGAGDRIEAIAHKSFKEDSPAAYEVIQRLTEDYNTEMENELLVAINGGAEPADAAAQFLEDNPDLLEKWTKDLGE</sequence>
<comment type="caution">
    <text evidence="8">The sequence shown here is derived from an EMBL/GenBank/DDBJ whole genome shotgun (WGS) entry which is preliminary data.</text>
</comment>
<name>A0ABP3L4S5_9BACI</name>
<feature type="signal peptide" evidence="6">
    <location>
        <begin position="1"/>
        <end position="21"/>
    </location>
</feature>
<feature type="chain" id="PRO_5046338016" evidence="6">
    <location>
        <begin position="22"/>
        <end position="317"/>
    </location>
</feature>
<dbReference type="PANTHER" id="PTHR47737">
    <property type="entry name" value="GLYCINE BETAINE/PROLINE BETAINE TRANSPORT SYSTEM PERMEASE PROTEIN PROW"/>
    <property type="match status" value="1"/>
</dbReference>
<proteinExistence type="predicted"/>
<feature type="domain" description="ABC-type glycine betaine transport system substrate-binding" evidence="7">
    <location>
        <begin position="54"/>
        <end position="302"/>
    </location>
</feature>
<keyword evidence="6" id="KW-0732">Signal</keyword>
<evidence type="ECO:0000256" key="3">
    <source>
        <dbReference type="ARBA" id="ARBA00022475"/>
    </source>
</evidence>